<dbReference type="GO" id="GO:0046933">
    <property type="term" value="F:proton-transporting ATP synthase activity, rotational mechanism"/>
    <property type="evidence" value="ECO:0007669"/>
    <property type="project" value="InterPro"/>
</dbReference>
<organism evidence="7 8">
    <name type="scientific">candidate division WWE3 bacterium</name>
    <dbReference type="NCBI Taxonomy" id="2053526"/>
    <lineage>
        <taxon>Bacteria</taxon>
        <taxon>Katanobacteria</taxon>
    </lineage>
</organism>
<keyword evidence="3" id="KW-0375">Hydrogen ion transport</keyword>
<comment type="subcellular location">
    <subcellularLocation>
        <location evidence="1">Membrane</location>
    </subcellularLocation>
</comment>
<evidence type="ECO:0000256" key="3">
    <source>
        <dbReference type="ARBA" id="ARBA00022781"/>
    </source>
</evidence>
<evidence type="ECO:0000256" key="4">
    <source>
        <dbReference type="ARBA" id="ARBA00023065"/>
    </source>
</evidence>
<dbReference type="InterPro" id="IPR000711">
    <property type="entry name" value="ATPase_OSCP/dsu"/>
</dbReference>
<keyword evidence="5" id="KW-0472">Membrane</keyword>
<evidence type="ECO:0000256" key="5">
    <source>
        <dbReference type="ARBA" id="ARBA00023136"/>
    </source>
</evidence>
<gene>
    <name evidence="7" type="ORF">KC571_00960</name>
</gene>
<keyword evidence="4" id="KW-0406">Ion transport</keyword>
<accession>A0A955RPU4</accession>
<protein>
    <submittedName>
        <fullName evidence="7">F0F1 ATP synthase subunit delta</fullName>
    </submittedName>
</protein>
<proteinExistence type="predicted"/>
<sequence>MTPIETIKTTTDLHLIRQDFQVLLDELYTNKPESFGETLRTRVSHKTHLFLTMYFQKNNLDFKNTDTIEKNLKKIIDEFNDLNEIHLTIALEPDPGLISDMYQWFKENNYSNFVLNISVDPRVIGGAVISIDGKYYKYSIADDLEASLIELNKNLTQLRKIDAYTGS</sequence>
<dbReference type="AlphaFoldDB" id="A0A955RPU4"/>
<evidence type="ECO:0000256" key="1">
    <source>
        <dbReference type="ARBA" id="ARBA00004370"/>
    </source>
</evidence>
<dbReference type="Proteomes" id="UP000701698">
    <property type="component" value="Unassembled WGS sequence"/>
</dbReference>
<evidence type="ECO:0000313" key="7">
    <source>
        <dbReference type="EMBL" id="MCA9389952.1"/>
    </source>
</evidence>
<dbReference type="EMBL" id="JAGQKX010000013">
    <property type="protein sequence ID" value="MCA9389952.1"/>
    <property type="molecule type" value="Genomic_DNA"/>
</dbReference>
<reference evidence="7" key="2">
    <citation type="journal article" date="2021" name="Microbiome">
        <title>Successional dynamics and alternative stable states in a saline activated sludge microbial community over 9 years.</title>
        <authorList>
            <person name="Wang Y."/>
            <person name="Ye J."/>
            <person name="Ju F."/>
            <person name="Liu L."/>
            <person name="Boyd J.A."/>
            <person name="Deng Y."/>
            <person name="Parks D.H."/>
            <person name="Jiang X."/>
            <person name="Yin X."/>
            <person name="Woodcroft B.J."/>
            <person name="Tyson G.W."/>
            <person name="Hugenholtz P."/>
            <person name="Polz M.F."/>
            <person name="Zhang T."/>
        </authorList>
    </citation>
    <scope>NUCLEOTIDE SEQUENCE</scope>
    <source>
        <strain evidence="7">HKST-UBA01</strain>
    </source>
</reference>
<evidence type="ECO:0000256" key="2">
    <source>
        <dbReference type="ARBA" id="ARBA00022448"/>
    </source>
</evidence>
<name>A0A955RPU4_UNCKA</name>
<dbReference type="Pfam" id="PF00213">
    <property type="entry name" value="OSCP"/>
    <property type="match status" value="1"/>
</dbReference>
<comment type="caution">
    <text evidence="7">The sequence shown here is derived from an EMBL/GenBank/DDBJ whole genome shotgun (WGS) entry which is preliminary data.</text>
</comment>
<evidence type="ECO:0000313" key="8">
    <source>
        <dbReference type="Proteomes" id="UP000701698"/>
    </source>
</evidence>
<evidence type="ECO:0000256" key="6">
    <source>
        <dbReference type="ARBA" id="ARBA00023310"/>
    </source>
</evidence>
<keyword evidence="6" id="KW-0066">ATP synthesis</keyword>
<keyword evidence="2" id="KW-0813">Transport</keyword>
<dbReference type="GO" id="GO:0016020">
    <property type="term" value="C:membrane"/>
    <property type="evidence" value="ECO:0007669"/>
    <property type="project" value="UniProtKB-SubCell"/>
</dbReference>
<reference evidence="7" key="1">
    <citation type="submission" date="2020-04" db="EMBL/GenBank/DDBJ databases">
        <authorList>
            <person name="Zhang T."/>
        </authorList>
    </citation>
    <scope>NUCLEOTIDE SEQUENCE</scope>
    <source>
        <strain evidence="7">HKST-UBA01</strain>
    </source>
</reference>